<dbReference type="Proteomes" id="UP000308886">
    <property type="component" value="Unassembled WGS sequence"/>
</dbReference>
<dbReference type="EMBL" id="SRZC01000009">
    <property type="protein sequence ID" value="TGX82464.1"/>
    <property type="molecule type" value="Genomic_DNA"/>
</dbReference>
<sequence>MKHLFLISRFLDGGIDTVLIEYLNGLCRYTHHDITLAIGMKMNEAEVFLPRISPKVRIEYLVENDMLTAYKRAKHRRRKNALHGAFDEILLNPLRRCIMRRKIKELAGKNDVVVDFDSCFSSFMDAVPEKVRKIMWFHFSLAAEACRAPKRIKRLKKKIHRYDKVVLIADAMLEEARRMMPEHQEKFCRIYNCLNEETLIRKASEAPDSEKAEKPFFLAVERLEETQKDLTTLFKAYAHLRSTATDIDVPALYIIGEGKSRPYLESLIHSLGMESHILLLGFKANPYPWMKAAVSLIHSSKFEGLPTVLVEGLMLGKVIISTNCPTGPAEILAGGRAGLLTPVGDVHALSDAMYSVLADKTLCDSLIEDGRIHRRRFLPQQSIMEFNWMIEAE</sequence>
<name>A0AC61QRU0_9BACT</name>
<evidence type="ECO:0000313" key="1">
    <source>
        <dbReference type="EMBL" id="TGX82464.1"/>
    </source>
</evidence>
<protein>
    <submittedName>
        <fullName evidence="1">Glycosyltransferase</fullName>
    </submittedName>
</protein>
<comment type="caution">
    <text evidence="1">The sequence shown here is derived from an EMBL/GenBank/DDBJ whole genome shotgun (WGS) entry which is preliminary data.</text>
</comment>
<reference evidence="1" key="1">
    <citation type="submission" date="2019-04" db="EMBL/GenBank/DDBJ databases">
        <title>Microbes associate with the intestines of laboratory mice.</title>
        <authorList>
            <person name="Navarre W."/>
            <person name="Wong E."/>
            <person name="Huang K."/>
            <person name="Tropini C."/>
            <person name="Ng K."/>
            <person name="Yu B."/>
        </authorList>
    </citation>
    <scope>NUCLEOTIDE SEQUENCE</scope>
    <source>
        <strain evidence="1">NM73_A23</strain>
    </source>
</reference>
<keyword evidence="2" id="KW-1185">Reference proteome</keyword>
<organism evidence="1 2">
    <name type="scientific">Palleniella muris</name>
    <dbReference type="NCBI Taxonomy" id="3038145"/>
    <lineage>
        <taxon>Bacteria</taxon>
        <taxon>Pseudomonadati</taxon>
        <taxon>Bacteroidota</taxon>
        <taxon>Bacteroidia</taxon>
        <taxon>Bacteroidales</taxon>
        <taxon>Prevotellaceae</taxon>
        <taxon>Palleniella</taxon>
    </lineage>
</organism>
<proteinExistence type="predicted"/>
<accession>A0AC61QRU0</accession>
<evidence type="ECO:0000313" key="2">
    <source>
        <dbReference type="Proteomes" id="UP000308886"/>
    </source>
</evidence>
<gene>
    <name evidence="1" type="ORF">E5358_06750</name>
</gene>